<gene>
    <name evidence="1" type="ORF">DIT97_05780</name>
</gene>
<protein>
    <submittedName>
        <fullName evidence="1">Uncharacterized protein</fullName>
    </submittedName>
</protein>
<proteinExistence type="predicted"/>
<dbReference type="AlphaFoldDB" id="A0A3D3R155"/>
<evidence type="ECO:0000313" key="1">
    <source>
        <dbReference type="EMBL" id="HCO22581.1"/>
    </source>
</evidence>
<organism evidence="1 2">
    <name type="scientific">Gimesia maris</name>
    <dbReference type="NCBI Taxonomy" id="122"/>
    <lineage>
        <taxon>Bacteria</taxon>
        <taxon>Pseudomonadati</taxon>
        <taxon>Planctomycetota</taxon>
        <taxon>Planctomycetia</taxon>
        <taxon>Planctomycetales</taxon>
        <taxon>Planctomycetaceae</taxon>
        <taxon>Gimesia</taxon>
    </lineage>
</organism>
<dbReference type="Proteomes" id="UP000263642">
    <property type="component" value="Unassembled WGS sequence"/>
</dbReference>
<evidence type="ECO:0000313" key="2">
    <source>
        <dbReference type="Proteomes" id="UP000263642"/>
    </source>
</evidence>
<dbReference type="EMBL" id="DQAY01000038">
    <property type="protein sequence ID" value="HCO22581.1"/>
    <property type="molecule type" value="Genomic_DNA"/>
</dbReference>
<name>A0A3D3R155_9PLAN</name>
<comment type="caution">
    <text evidence="1">The sequence shown here is derived from an EMBL/GenBank/DDBJ whole genome shotgun (WGS) entry which is preliminary data.</text>
</comment>
<reference evidence="1 2" key="1">
    <citation type="journal article" date="2018" name="Nat. Biotechnol.">
        <title>A standardized bacterial taxonomy based on genome phylogeny substantially revises the tree of life.</title>
        <authorList>
            <person name="Parks D.H."/>
            <person name="Chuvochina M."/>
            <person name="Waite D.W."/>
            <person name="Rinke C."/>
            <person name="Skarshewski A."/>
            <person name="Chaumeil P.A."/>
            <person name="Hugenholtz P."/>
        </authorList>
    </citation>
    <scope>NUCLEOTIDE SEQUENCE [LARGE SCALE GENOMIC DNA]</scope>
    <source>
        <strain evidence="1">UBA9375</strain>
    </source>
</reference>
<sequence length="340" mass="38585">MLHIVPDIIVMDYRLDVVRKEGYDSDFRAGGLAQVLRELFLEHPDNDAPIVLLSTEQNIRNLFAPDKTSHDLFDLWFLKAKLQSPEPGSRDDMLSALGGLVTAYSDIKQITDNVDSEHLVRSLLKLEQYEYATIPTEGLKPLLVNAGGEPEATHLIARQILKRLIEKPGILLDESTLRARLGISENDHNGFSALTAAAGFDEFLYDGVFSSHWKRFWRHRFNQWAGETFDYPLSGIIGAERVGLLNAKFDLEIIPAVSRWSGTSSEFFVTACRVCDGPTELRYSVAAFDPRITAFSERGRICYDCVDRQEELERKQIRIEEADEQIVRDIRSNIIKRPGE</sequence>
<accession>A0A3D3R155</accession>